<feature type="transmembrane region" description="Helical" evidence="7">
    <location>
        <begin position="12"/>
        <end position="35"/>
    </location>
</feature>
<evidence type="ECO:0000256" key="6">
    <source>
        <dbReference type="ARBA" id="ARBA00023136"/>
    </source>
</evidence>
<evidence type="ECO:0000256" key="5">
    <source>
        <dbReference type="ARBA" id="ARBA00022989"/>
    </source>
</evidence>
<name>A0ABU1ITN6_9BACL</name>
<evidence type="ECO:0000256" key="2">
    <source>
        <dbReference type="ARBA" id="ARBA00006464"/>
    </source>
</evidence>
<dbReference type="Pfam" id="PF02397">
    <property type="entry name" value="Bac_transf"/>
    <property type="match status" value="1"/>
</dbReference>
<dbReference type="Gene3D" id="3.40.50.720">
    <property type="entry name" value="NAD(P)-binding Rossmann-like Domain"/>
    <property type="match status" value="1"/>
</dbReference>
<gene>
    <name evidence="9" type="ORF">JOC58_000423</name>
</gene>
<feature type="transmembrane region" description="Helical" evidence="7">
    <location>
        <begin position="88"/>
        <end position="109"/>
    </location>
</feature>
<dbReference type="InterPro" id="IPR017475">
    <property type="entry name" value="EPS_sugar_tfrase"/>
</dbReference>
<keyword evidence="3" id="KW-0808">Transferase</keyword>
<dbReference type="InterPro" id="IPR036291">
    <property type="entry name" value="NAD(P)-bd_dom_sf"/>
</dbReference>
<keyword evidence="4 7" id="KW-0812">Transmembrane</keyword>
<comment type="similarity">
    <text evidence="2">Belongs to the bacterial sugar transferase family.</text>
</comment>
<evidence type="ECO:0000313" key="9">
    <source>
        <dbReference type="EMBL" id="MDR6242539.1"/>
    </source>
</evidence>
<sequence length="474" mass="55123">MIRKNQRFLTRLYILADFSVIQISFLAAWLLKFQFDIFPYDNSPEGYGALPIETYWMWSLIYAVIAVLIGTMSSLYSPKRKKRFADELLKITQTHAVSIFVLLGALFFVKEVNISRYYLLTFMILNLLFIMAYRYVIKLGLKRARQKGFNKQFVLILGAGSLGKRFYDNLMQYPEMGYEIVGFLDDYRKFDNIELRKYKPVLGKIDELGQKLQSMMIDEVILALPLDAHDKYPWIIAECEKAGVRTLIIPDFFDYLPARPYFDNFAGMPMINVRDIPLDIAANRIFKRAFDIAFSLVAIAITSPIMLVVAIGVKLTSPGPIIFKQERVGLNRRNFMMFKFRSMRVIPEGQIDTGWTTVNDPRKTAFGSFIRRTSLDELPQFFNVLIGDMSVVGPRPERPYYVEQFREEIPKYMVKHHVRPGITGWAQSNGLRGDTSIEDRINHDIFYIENWSLLFDIKIIFKTIRNGFVNKNAY</sequence>
<comment type="caution">
    <text evidence="9">The sequence shown here is derived from an EMBL/GenBank/DDBJ whole genome shotgun (WGS) entry which is preliminary data.</text>
</comment>
<evidence type="ECO:0000259" key="8">
    <source>
        <dbReference type="Pfam" id="PF02397"/>
    </source>
</evidence>
<evidence type="ECO:0000256" key="7">
    <source>
        <dbReference type="SAM" id="Phobius"/>
    </source>
</evidence>
<comment type="subcellular location">
    <subcellularLocation>
        <location evidence="1">Membrane</location>
        <topology evidence="1">Multi-pass membrane protein</topology>
    </subcellularLocation>
</comment>
<dbReference type="InterPro" id="IPR003362">
    <property type="entry name" value="Bact_transf"/>
</dbReference>
<reference evidence="9 10" key="1">
    <citation type="submission" date="2023-07" db="EMBL/GenBank/DDBJ databases">
        <title>Genomic Encyclopedia of Type Strains, Phase IV (KMG-IV): sequencing the most valuable type-strain genomes for metagenomic binning, comparative biology and taxonomic classification.</title>
        <authorList>
            <person name="Goeker M."/>
        </authorList>
    </citation>
    <scope>NUCLEOTIDE SEQUENCE [LARGE SCALE GENOMIC DNA]</scope>
    <source>
        <strain evidence="9 10">DSM 22170</strain>
    </source>
</reference>
<dbReference type="PANTHER" id="PTHR30576:SF0">
    <property type="entry name" value="UNDECAPRENYL-PHOSPHATE N-ACETYLGALACTOSAMINYL 1-PHOSPHATE TRANSFERASE-RELATED"/>
    <property type="match status" value="1"/>
</dbReference>
<feature type="transmembrane region" description="Helical" evidence="7">
    <location>
        <begin position="55"/>
        <end position="76"/>
    </location>
</feature>
<keyword evidence="6 7" id="KW-0472">Membrane</keyword>
<feature type="transmembrane region" description="Helical" evidence="7">
    <location>
        <begin position="292"/>
        <end position="313"/>
    </location>
</feature>
<keyword evidence="10" id="KW-1185">Reference proteome</keyword>
<evidence type="ECO:0000256" key="3">
    <source>
        <dbReference type="ARBA" id="ARBA00022679"/>
    </source>
</evidence>
<evidence type="ECO:0000256" key="4">
    <source>
        <dbReference type="ARBA" id="ARBA00022692"/>
    </source>
</evidence>
<organism evidence="9 10">
    <name type="scientific">Paenibacillus hunanensis</name>
    <dbReference type="NCBI Taxonomy" id="539262"/>
    <lineage>
        <taxon>Bacteria</taxon>
        <taxon>Bacillati</taxon>
        <taxon>Bacillota</taxon>
        <taxon>Bacilli</taxon>
        <taxon>Bacillales</taxon>
        <taxon>Paenibacillaceae</taxon>
        <taxon>Paenibacillus</taxon>
    </lineage>
</organism>
<proteinExistence type="inferred from homology"/>
<dbReference type="PANTHER" id="PTHR30576">
    <property type="entry name" value="COLANIC BIOSYNTHESIS UDP-GLUCOSE LIPID CARRIER TRANSFERASE"/>
    <property type="match status" value="1"/>
</dbReference>
<protein>
    <submittedName>
        <fullName evidence="9">Undecaprenyl-phosphate glucose phosphotransferase</fullName>
    </submittedName>
</protein>
<dbReference type="SUPFAM" id="SSF51735">
    <property type="entry name" value="NAD(P)-binding Rossmann-fold domains"/>
    <property type="match status" value="1"/>
</dbReference>
<evidence type="ECO:0000313" key="10">
    <source>
        <dbReference type="Proteomes" id="UP001185028"/>
    </source>
</evidence>
<dbReference type="Proteomes" id="UP001185028">
    <property type="component" value="Unassembled WGS sequence"/>
</dbReference>
<evidence type="ECO:0000256" key="1">
    <source>
        <dbReference type="ARBA" id="ARBA00004141"/>
    </source>
</evidence>
<accession>A0ABU1ITN6</accession>
<dbReference type="RefSeq" id="WP_188774062.1">
    <property type="nucleotide sequence ID" value="NZ_BMMB01000002.1"/>
</dbReference>
<feature type="domain" description="Bacterial sugar transferase" evidence="8">
    <location>
        <begin position="287"/>
        <end position="466"/>
    </location>
</feature>
<dbReference type="NCBIfam" id="TIGR03023">
    <property type="entry name" value="WcaJ_sugtrans"/>
    <property type="match status" value="1"/>
</dbReference>
<keyword evidence="5 7" id="KW-1133">Transmembrane helix</keyword>
<dbReference type="Pfam" id="PF13727">
    <property type="entry name" value="CoA_binding_3"/>
    <property type="match status" value="1"/>
</dbReference>
<feature type="transmembrane region" description="Helical" evidence="7">
    <location>
        <begin position="115"/>
        <end position="137"/>
    </location>
</feature>
<dbReference type="NCBIfam" id="TIGR03025">
    <property type="entry name" value="EPS_sugtrans"/>
    <property type="match status" value="1"/>
</dbReference>
<dbReference type="EMBL" id="JAVDQH010000002">
    <property type="protein sequence ID" value="MDR6242539.1"/>
    <property type="molecule type" value="Genomic_DNA"/>
</dbReference>
<dbReference type="InterPro" id="IPR017473">
    <property type="entry name" value="Undecaprenyl-P_gluc_Ptfrase"/>
</dbReference>